<proteinExistence type="predicted"/>
<dbReference type="AlphaFoldDB" id="A0A6J6CSB5"/>
<gene>
    <name evidence="3" type="ORF">UFOPK1537_00524</name>
</gene>
<dbReference type="PANTHER" id="PTHR34580">
    <property type="match status" value="1"/>
</dbReference>
<dbReference type="InterPro" id="IPR043839">
    <property type="entry name" value="PafC_HTH"/>
</dbReference>
<dbReference type="InterPro" id="IPR028349">
    <property type="entry name" value="PafC-like"/>
</dbReference>
<organism evidence="3">
    <name type="scientific">freshwater metagenome</name>
    <dbReference type="NCBI Taxonomy" id="449393"/>
    <lineage>
        <taxon>unclassified sequences</taxon>
        <taxon>metagenomes</taxon>
        <taxon>ecological metagenomes</taxon>
    </lineage>
</organism>
<dbReference type="EMBL" id="CAEZSX010000066">
    <property type="protein sequence ID" value="CAB4554412.1"/>
    <property type="molecule type" value="Genomic_DNA"/>
</dbReference>
<evidence type="ECO:0000259" key="2">
    <source>
        <dbReference type="Pfam" id="PF19187"/>
    </source>
</evidence>
<sequence>MPKSSKISGTDRYNFLLALTGYLIQNRQQKIGDVANHFGVSETEIHDAVVTISLSGVGRYRPDELFFLDYDLLEEGIVDVSFAPTLESVPRLSTRQAAALASGLAYLESVLDESDRGEIAKLLEILSDGGQLTSQMPFKVQPSRIDAEVTLARQAISQHKLISCSYINAANEVSKREIEPISLESNDSIWYLRGYCRTKNEVRVFRLDRMREIHLSDEQLVRSSYPESDSSRIYSVSESDTDVLFDIDPAGFGLLADYKPEYPVVGNKTLRVTIQIGDINTLGRVVAKYSGSVRVIAPAEARQVVFDYANRALGSNRVLEAAE</sequence>
<evidence type="ECO:0000259" key="1">
    <source>
        <dbReference type="Pfam" id="PF13280"/>
    </source>
</evidence>
<feature type="domain" description="PafC HTH" evidence="2">
    <location>
        <begin position="14"/>
        <end position="127"/>
    </location>
</feature>
<dbReference type="Pfam" id="PF19187">
    <property type="entry name" value="HTH_PafC"/>
    <property type="match status" value="1"/>
</dbReference>
<dbReference type="PIRSF" id="PIRSF016838">
    <property type="entry name" value="PafC"/>
    <property type="match status" value="1"/>
</dbReference>
<protein>
    <submittedName>
        <fullName evidence="3">Unannotated protein</fullName>
    </submittedName>
</protein>
<dbReference type="PANTHER" id="PTHR34580:SF3">
    <property type="entry name" value="PROTEIN PAFB"/>
    <property type="match status" value="1"/>
</dbReference>
<dbReference type="Pfam" id="PF13280">
    <property type="entry name" value="WYL"/>
    <property type="match status" value="1"/>
</dbReference>
<name>A0A6J6CSB5_9ZZZZ</name>
<dbReference type="PROSITE" id="PS52050">
    <property type="entry name" value="WYL"/>
    <property type="match status" value="1"/>
</dbReference>
<evidence type="ECO:0000313" key="3">
    <source>
        <dbReference type="EMBL" id="CAB4554412.1"/>
    </source>
</evidence>
<feature type="domain" description="WYL" evidence="1">
    <location>
        <begin position="151"/>
        <end position="214"/>
    </location>
</feature>
<reference evidence="3" key="1">
    <citation type="submission" date="2020-05" db="EMBL/GenBank/DDBJ databases">
        <authorList>
            <person name="Chiriac C."/>
            <person name="Salcher M."/>
            <person name="Ghai R."/>
            <person name="Kavagutti S V."/>
        </authorList>
    </citation>
    <scope>NUCLEOTIDE SEQUENCE</scope>
</reference>
<accession>A0A6J6CSB5</accession>
<dbReference type="InterPro" id="IPR026881">
    <property type="entry name" value="WYL_dom"/>
</dbReference>
<dbReference type="InterPro" id="IPR051534">
    <property type="entry name" value="CBASS_pafABC_assoc_protein"/>
</dbReference>